<dbReference type="PANTHER" id="PTHR40061">
    <property type="entry name" value="SPORULATION PROTEIN YLMC-RELATED"/>
    <property type="match status" value="1"/>
</dbReference>
<accession>A0A011WKY5</accession>
<dbReference type="Pfam" id="PF05239">
    <property type="entry name" value="PRC"/>
    <property type="match status" value="1"/>
</dbReference>
<organism evidence="2 3">
    <name type="scientific">Ruminococcus albus SY3</name>
    <dbReference type="NCBI Taxonomy" id="1341156"/>
    <lineage>
        <taxon>Bacteria</taxon>
        <taxon>Bacillati</taxon>
        <taxon>Bacillota</taxon>
        <taxon>Clostridia</taxon>
        <taxon>Eubacteriales</taxon>
        <taxon>Oscillospiraceae</taxon>
        <taxon>Ruminococcus</taxon>
    </lineage>
</organism>
<name>A0A011WKY5_RUMAL</name>
<comment type="caution">
    <text evidence="2">The sequence shown here is derived from an EMBL/GenBank/DDBJ whole genome shotgun (WGS) entry which is preliminary data.</text>
</comment>
<feature type="domain" description="PRC-barrel" evidence="1">
    <location>
        <begin position="7"/>
        <end position="78"/>
    </location>
</feature>
<dbReference type="AlphaFoldDB" id="A0A011WKY5"/>
<dbReference type="InterPro" id="IPR027275">
    <property type="entry name" value="PRC-brl_dom"/>
</dbReference>
<evidence type="ECO:0000313" key="2">
    <source>
        <dbReference type="EMBL" id="EXM37690.1"/>
    </source>
</evidence>
<dbReference type="SUPFAM" id="SSF50346">
    <property type="entry name" value="PRC-barrel domain"/>
    <property type="match status" value="1"/>
</dbReference>
<reference evidence="2 3" key="1">
    <citation type="submission" date="2013-06" db="EMBL/GenBank/DDBJ databases">
        <title>Rumen cellulosomics: divergent fiber-degrading strategies revealed by comparative genome-wide analysis of six Ruminococcal strains.</title>
        <authorList>
            <person name="Dassa B."/>
            <person name="Borovok I."/>
            <person name="Lamed R."/>
            <person name="Flint H."/>
            <person name="Yeoman C.J."/>
            <person name="White B."/>
            <person name="Bayer E.A."/>
        </authorList>
    </citation>
    <scope>NUCLEOTIDE SEQUENCE [LARGE SCALE GENOMIC DNA]</scope>
    <source>
        <strain evidence="2 3">SY3</strain>
    </source>
</reference>
<protein>
    <submittedName>
        <fullName evidence="2">Sporulation protein, YlmC/YmxH family</fullName>
    </submittedName>
</protein>
<dbReference type="PANTHER" id="PTHR40061:SF1">
    <property type="entry name" value="SPORULATION PROTEIN YLMC-RELATED"/>
    <property type="match status" value="1"/>
</dbReference>
<dbReference type="EMBL" id="JEOB01000004">
    <property type="protein sequence ID" value="EXM37690.1"/>
    <property type="molecule type" value="Genomic_DNA"/>
</dbReference>
<keyword evidence="3" id="KW-1185">Reference proteome</keyword>
<dbReference type="Gene3D" id="2.30.30.240">
    <property type="entry name" value="PRC-barrel domain"/>
    <property type="match status" value="1"/>
</dbReference>
<dbReference type="InterPro" id="IPR011033">
    <property type="entry name" value="PRC_barrel-like_sf"/>
</dbReference>
<dbReference type="OrthoDB" id="6024937at2"/>
<proteinExistence type="predicted"/>
<evidence type="ECO:0000313" key="3">
    <source>
        <dbReference type="Proteomes" id="UP000021369"/>
    </source>
</evidence>
<dbReference type="NCBIfam" id="TIGR02888">
    <property type="entry name" value="spore_YlmC_YmxH"/>
    <property type="match status" value="1"/>
</dbReference>
<sequence>MICSFSGLRNKEVVNVRSGEKIGYADDIELDTSEGRVISIIIYGRSRALGLMGRDDDVVIRCSDIRLIGEDTILVDIGDTAKPSKEPRYKVDNLLKTSR</sequence>
<dbReference type="InterPro" id="IPR014238">
    <property type="entry name" value="Spore_YlmC/YmxH"/>
</dbReference>
<dbReference type="Proteomes" id="UP000021369">
    <property type="component" value="Unassembled WGS sequence"/>
</dbReference>
<gene>
    <name evidence="2" type="ORF">RASY3_15155</name>
</gene>
<dbReference type="RefSeq" id="WP_024856847.1">
    <property type="nucleotide sequence ID" value="NZ_JEOB01000004.1"/>
</dbReference>
<dbReference type="PATRIC" id="fig|1341156.4.peg.2624"/>
<evidence type="ECO:0000259" key="1">
    <source>
        <dbReference type="Pfam" id="PF05239"/>
    </source>
</evidence>